<protein>
    <recommendedName>
        <fullName evidence="5">Carbohydrate diacid regulator</fullName>
    </recommendedName>
</protein>
<reference evidence="3 4" key="1">
    <citation type="submission" date="2019-12" db="EMBL/GenBank/DDBJ databases">
        <title>The whole genome sequencing of a strain isolated from a Mars analog, Dalangtan Playa.</title>
        <authorList>
            <person name="Huang T."/>
        </authorList>
    </citation>
    <scope>NUCLEOTIDE SEQUENCE [LARGE SCALE GENOMIC DNA]</scope>
    <source>
        <strain evidence="3 4">DP4-553-S</strain>
    </source>
</reference>
<accession>A0ABX7VX32</accession>
<sequence length="378" mass="42795">MYLTPALGRKIVSEVKPLLDEHLIIVDPDGIIIASTDKDRIDSYHEGAVIACQRKTELILSEADKANMTGVKAGINLPIYFEGLPIGVIGITGRPETVAPFGSLVKKMTELLIQENMYFQQAEWKTRRLEAYLFDWVQQEKPDEVFLNNGRLLGIDMSSWKRCTLIHFSASDNKSASEFYRNTRDWLEKRTNDIVLSWGNDCCLLLHDESKPLETKVSADYSCLLIRFQQDFIKRFGFLPEIAVGPPGPPEKMRHLVQKTEKTLAIAIKRASLVLYEDLLLELCIEDLTPATKTAFIHRCLGELPQHSDLLATLNVFLANNLHIAETARQLNVHINTIHYRLSKIEAITGHDPKQLSSQVSFYLALLLLEDPTILAKN</sequence>
<dbReference type="Pfam" id="PF13556">
    <property type="entry name" value="HTH_30"/>
    <property type="match status" value="1"/>
</dbReference>
<evidence type="ECO:0000259" key="1">
    <source>
        <dbReference type="Pfam" id="PF05651"/>
    </source>
</evidence>
<dbReference type="Gene3D" id="1.10.10.2840">
    <property type="entry name" value="PucR C-terminal helix-turn-helix domain"/>
    <property type="match status" value="1"/>
</dbReference>
<keyword evidence="4" id="KW-1185">Reference proteome</keyword>
<proteinExistence type="predicted"/>
<evidence type="ECO:0000259" key="2">
    <source>
        <dbReference type="Pfam" id="PF13556"/>
    </source>
</evidence>
<gene>
    <name evidence="3" type="ORF">ERJ70_15545</name>
</gene>
<dbReference type="Pfam" id="PF05651">
    <property type="entry name" value="Diacid_rec"/>
    <property type="match status" value="1"/>
</dbReference>
<evidence type="ECO:0000313" key="3">
    <source>
        <dbReference type="EMBL" id="QTN00585.1"/>
    </source>
</evidence>
<dbReference type="RefSeq" id="WP_209365717.1">
    <property type="nucleotide sequence ID" value="NZ_CP046956.1"/>
</dbReference>
<organism evidence="3 4">
    <name type="scientific">Sediminibacillus dalangtanensis</name>
    <dbReference type="NCBI Taxonomy" id="2729421"/>
    <lineage>
        <taxon>Bacteria</taxon>
        <taxon>Bacillati</taxon>
        <taxon>Bacillota</taxon>
        <taxon>Bacilli</taxon>
        <taxon>Bacillales</taxon>
        <taxon>Bacillaceae</taxon>
        <taxon>Sediminibacillus</taxon>
    </lineage>
</organism>
<dbReference type="Proteomes" id="UP000665043">
    <property type="component" value="Chromosome"/>
</dbReference>
<evidence type="ECO:0008006" key="5">
    <source>
        <dbReference type="Google" id="ProtNLM"/>
    </source>
</evidence>
<dbReference type="PANTHER" id="PTHR33744:SF16">
    <property type="entry name" value="CARBOHYDRATE DIACID REGULATOR"/>
    <property type="match status" value="1"/>
</dbReference>
<evidence type="ECO:0000313" key="4">
    <source>
        <dbReference type="Proteomes" id="UP000665043"/>
    </source>
</evidence>
<dbReference type="InterPro" id="IPR025736">
    <property type="entry name" value="PucR_C-HTH_dom"/>
</dbReference>
<dbReference type="EMBL" id="CP046956">
    <property type="protein sequence ID" value="QTN00585.1"/>
    <property type="molecule type" value="Genomic_DNA"/>
</dbReference>
<dbReference type="InterPro" id="IPR008599">
    <property type="entry name" value="Diacid_rec"/>
</dbReference>
<feature type="domain" description="Putative sugar diacid recognition" evidence="1">
    <location>
        <begin position="3"/>
        <end position="136"/>
    </location>
</feature>
<dbReference type="PANTHER" id="PTHR33744">
    <property type="entry name" value="CARBOHYDRATE DIACID REGULATOR"/>
    <property type="match status" value="1"/>
</dbReference>
<feature type="domain" description="PucR C-terminal helix-turn-helix" evidence="2">
    <location>
        <begin position="310"/>
        <end position="367"/>
    </location>
</feature>
<name>A0ABX7VX32_9BACI</name>
<dbReference type="InterPro" id="IPR051448">
    <property type="entry name" value="CdaR-like_regulators"/>
</dbReference>
<dbReference type="InterPro" id="IPR042070">
    <property type="entry name" value="PucR_C-HTH_sf"/>
</dbReference>